<dbReference type="RefSeq" id="XP_024378820.1">
    <property type="nucleotide sequence ID" value="XM_024523052.2"/>
</dbReference>
<dbReference type="EnsemblPlants" id="Pp3c6_25090V3.1">
    <property type="protein sequence ID" value="Pp3c6_25090V3.1"/>
    <property type="gene ID" value="Pp3c6_25090"/>
</dbReference>
<dbReference type="Proteomes" id="UP000006727">
    <property type="component" value="Chromosome 6"/>
</dbReference>
<dbReference type="PaxDb" id="3218-PP1S53_178V6.1"/>
<reference evidence="2" key="3">
    <citation type="submission" date="2020-12" db="UniProtKB">
        <authorList>
            <consortium name="EnsemblPlants"/>
        </authorList>
    </citation>
    <scope>IDENTIFICATION</scope>
</reference>
<protein>
    <submittedName>
        <fullName evidence="1 2">Uncharacterized protein</fullName>
    </submittedName>
</protein>
<dbReference type="GeneID" id="112283827"/>
<evidence type="ECO:0000313" key="3">
    <source>
        <dbReference type="Proteomes" id="UP000006727"/>
    </source>
</evidence>
<keyword evidence="3" id="KW-1185">Reference proteome</keyword>
<reference evidence="1 3" key="1">
    <citation type="journal article" date="2008" name="Science">
        <title>The Physcomitrella genome reveals evolutionary insights into the conquest of land by plants.</title>
        <authorList>
            <person name="Rensing S."/>
            <person name="Lang D."/>
            <person name="Zimmer A."/>
            <person name="Terry A."/>
            <person name="Salamov A."/>
            <person name="Shapiro H."/>
            <person name="Nishiyama T."/>
            <person name="Perroud P.-F."/>
            <person name="Lindquist E."/>
            <person name="Kamisugi Y."/>
            <person name="Tanahashi T."/>
            <person name="Sakakibara K."/>
            <person name="Fujita T."/>
            <person name="Oishi K."/>
            <person name="Shin-I T."/>
            <person name="Kuroki Y."/>
            <person name="Toyoda A."/>
            <person name="Suzuki Y."/>
            <person name="Hashimoto A."/>
            <person name="Yamaguchi K."/>
            <person name="Sugano A."/>
            <person name="Kohara Y."/>
            <person name="Fujiyama A."/>
            <person name="Anterola A."/>
            <person name="Aoki S."/>
            <person name="Ashton N."/>
            <person name="Barbazuk W.B."/>
            <person name="Barker E."/>
            <person name="Bennetzen J."/>
            <person name="Bezanilla M."/>
            <person name="Blankenship R."/>
            <person name="Cho S.H."/>
            <person name="Dutcher S."/>
            <person name="Estelle M."/>
            <person name="Fawcett J.A."/>
            <person name="Gundlach H."/>
            <person name="Hanada K."/>
            <person name="Heyl A."/>
            <person name="Hicks K.A."/>
            <person name="Hugh J."/>
            <person name="Lohr M."/>
            <person name="Mayer K."/>
            <person name="Melkozernov A."/>
            <person name="Murata T."/>
            <person name="Nelson D."/>
            <person name="Pils B."/>
            <person name="Prigge M."/>
            <person name="Reiss B."/>
            <person name="Renner T."/>
            <person name="Rombauts S."/>
            <person name="Rushton P."/>
            <person name="Sanderfoot A."/>
            <person name="Schween G."/>
            <person name="Shiu S.-H."/>
            <person name="Stueber K."/>
            <person name="Theodoulou F.L."/>
            <person name="Tu H."/>
            <person name="Van de Peer Y."/>
            <person name="Verrier P.J."/>
            <person name="Waters E."/>
            <person name="Wood A."/>
            <person name="Yang L."/>
            <person name="Cove D."/>
            <person name="Cuming A."/>
            <person name="Hasebe M."/>
            <person name="Lucas S."/>
            <person name="Mishler D.B."/>
            <person name="Reski R."/>
            <person name="Grigoriev I."/>
            <person name="Quatrano R.S."/>
            <person name="Boore J.L."/>
        </authorList>
    </citation>
    <scope>NUCLEOTIDE SEQUENCE [LARGE SCALE GENOMIC DNA]</scope>
    <source>
        <strain evidence="2 3">cv. Gransden 2004</strain>
    </source>
</reference>
<dbReference type="AlphaFoldDB" id="A0A2K1KH24"/>
<reference evidence="1 3" key="2">
    <citation type="journal article" date="2018" name="Plant J.">
        <title>The Physcomitrella patens chromosome-scale assembly reveals moss genome structure and evolution.</title>
        <authorList>
            <person name="Lang D."/>
            <person name="Ullrich K.K."/>
            <person name="Murat F."/>
            <person name="Fuchs J."/>
            <person name="Jenkins J."/>
            <person name="Haas F.B."/>
            <person name="Piednoel M."/>
            <person name="Gundlach H."/>
            <person name="Van Bel M."/>
            <person name="Meyberg R."/>
            <person name="Vives C."/>
            <person name="Morata J."/>
            <person name="Symeonidi A."/>
            <person name="Hiss M."/>
            <person name="Muchero W."/>
            <person name="Kamisugi Y."/>
            <person name="Saleh O."/>
            <person name="Blanc G."/>
            <person name="Decker E.L."/>
            <person name="van Gessel N."/>
            <person name="Grimwood J."/>
            <person name="Hayes R.D."/>
            <person name="Graham S.W."/>
            <person name="Gunter L.E."/>
            <person name="McDaniel S.F."/>
            <person name="Hoernstein S.N.W."/>
            <person name="Larsson A."/>
            <person name="Li F.W."/>
            <person name="Perroud P.F."/>
            <person name="Phillips J."/>
            <person name="Ranjan P."/>
            <person name="Rokshar D.S."/>
            <person name="Rothfels C.J."/>
            <person name="Schneider L."/>
            <person name="Shu S."/>
            <person name="Stevenson D.W."/>
            <person name="Thummler F."/>
            <person name="Tillich M."/>
            <person name="Villarreal Aguilar J.C."/>
            <person name="Widiez T."/>
            <person name="Wong G.K."/>
            <person name="Wymore A."/>
            <person name="Zhang Y."/>
            <person name="Zimmer A.D."/>
            <person name="Quatrano R.S."/>
            <person name="Mayer K.F.X."/>
            <person name="Goodstein D."/>
            <person name="Casacuberta J.M."/>
            <person name="Vandepoele K."/>
            <person name="Reski R."/>
            <person name="Cuming A.C."/>
            <person name="Tuskan G.A."/>
            <person name="Maumus F."/>
            <person name="Salse J."/>
            <person name="Schmutz J."/>
            <person name="Rensing S.A."/>
        </authorList>
    </citation>
    <scope>NUCLEOTIDE SEQUENCE [LARGE SCALE GENOMIC DNA]</scope>
    <source>
        <strain evidence="2 3">cv. Gransden 2004</strain>
    </source>
</reference>
<sequence length="161" mass="17525">MAALSFCGAFNSHCDAITIASPRLQKTASMRSPANVAFIRRASSPQRAVEVKQRAVVKSTFSTRDVFLTTLSTLGMMLLPKSATAEDQLSDKDLLEKLLEEIDNLQNLVTKSFDNAKETVTTKAEEALSSLNFGQEKAAEDVTVIKNSVEGTVQENKLALE</sequence>
<gene>
    <name evidence="2" type="primary">LOC112283827</name>
    <name evidence="1" type="ORF">PHYPA_009455</name>
</gene>
<dbReference type="Gramene" id="Pp3c6_25090V3.4">
    <property type="protein sequence ID" value="Pp3c6_25090V3.4"/>
    <property type="gene ID" value="Pp3c6_25090"/>
</dbReference>
<evidence type="ECO:0000313" key="2">
    <source>
        <dbReference type="EnsemblPlants" id="Pp3c6_25090V3.1"/>
    </source>
</evidence>
<dbReference type="Gramene" id="Pp3c6_25090V3.1">
    <property type="protein sequence ID" value="Pp3c6_25090V3.1"/>
    <property type="gene ID" value="Pp3c6_25090"/>
</dbReference>
<dbReference type="EnsemblPlants" id="Pp3c6_25090V3.2">
    <property type="protein sequence ID" value="Pp3c6_25090V3.2"/>
    <property type="gene ID" value="Pp3c6_25090"/>
</dbReference>
<dbReference type="Gramene" id="Pp3c6_25090V3.2">
    <property type="protein sequence ID" value="Pp3c6_25090V3.2"/>
    <property type="gene ID" value="Pp3c6_25090"/>
</dbReference>
<organism evidence="1">
    <name type="scientific">Physcomitrium patens</name>
    <name type="common">Spreading-leaved earth moss</name>
    <name type="synonym">Physcomitrella patens</name>
    <dbReference type="NCBI Taxonomy" id="3218"/>
    <lineage>
        <taxon>Eukaryota</taxon>
        <taxon>Viridiplantae</taxon>
        <taxon>Streptophyta</taxon>
        <taxon>Embryophyta</taxon>
        <taxon>Bryophyta</taxon>
        <taxon>Bryophytina</taxon>
        <taxon>Bryopsida</taxon>
        <taxon>Funariidae</taxon>
        <taxon>Funariales</taxon>
        <taxon>Funariaceae</taxon>
        <taxon>Physcomitrium</taxon>
    </lineage>
</organism>
<dbReference type="EMBL" id="ABEU02000006">
    <property type="protein sequence ID" value="PNR53080.1"/>
    <property type="molecule type" value="Genomic_DNA"/>
</dbReference>
<evidence type="ECO:0000313" key="1">
    <source>
        <dbReference type="EMBL" id="PNR53080.1"/>
    </source>
</evidence>
<name>A0A2K1KH24_PHYPA</name>
<proteinExistence type="predicted"/>
<dbReference type="EnsemblPlants" id="Pp3c6_25090V3.4">
    <property type="protein sequence ID" value="Pp3c6_25090V3.4"/>
    <property type="gene ID" value="Pp3c6_25090"/>
</dbReference>
<accession>A0A2K1KH24</accession>